<proteinExistence type="predicted"/>
<comment type="caution">
    <text evidence="1">The sequence shown here is derived from an EMBL/GenBank/DDBJ whole genome shotgun (WGS) entry which is preliminary data.</text>
</comment>
<keyword evidence="2" id="KW-1185">Reference proteome</keyword>
<accession>A0A2P5BVQ9</accession>
<dbReference type="Proteomes" id="UP000237105">
    <property type="component" value="Unassembled WGS sequence"/>
</dbReference>
<protein>
    <submittedName>
        <fullName evidence="1">Uncharacterized protein</fullName>
    </submittedName>
</protein>
<evidence type="ECO:0000313" key="1">
    <source>
        <dbReference type="EMBL" id="PON52885.1"/>
    </source>
</evidence>
<organism evidence="1 2">
    <name type="scientific">Parasponia andersonii</name>
    <name type="common">Sponia andersonii</name>
    <dbReference type="NCBI Taxonomy" id="3476"/>
    <lineage>
        <taxon>Eukaryota</taxon>
        <taxon>Viridiplantae</taxon>
        <taxon>Streptophyta</taxon>
        <taxon>Embryophyta</taxon>
        <taxon>Tracheophyta</taxon>
        <taxon>Spermatophyta</taxon>
        <taxon>Magnoliopsida</taxon>
        <taxon>eudicotyledons</taxon>
        <taxon>Gunneridae</taxon>
        <taxon>Pentapetalae</taxon>
        <taxon>rosids</taxon>
        <taxon>fabids</taxon>
        <taxon>Rosales</taxon>
        <taxon>Cannabaceae</taxon>
        <taxon>Parasponia</taxon>
    </lineage>
</organism>
<sequence>MTYYSYLPPLSYLREAVPMPTTFVTHSHSSASYFPHLLDNWKLILDQGKVVSFNGKFYWLDGVVPHKAIFEFGPELNECRFITIHFPIFDLSSISTATFRRNMFSRVCKGQLQLISKVVQKIKGE</sequence>
<name>A0A2P5BVQ9_PARAD</name>
<dbReference type="AlphaFoldDB" id="A0A2P5BVQ9"/>
<dbReference type="EMBL" id="JXTB01000213">
    <property type="protein sequence ID" value="PON52885.1"/>
    <property type="molecule type" value="Genomic_DNA"/>
</dbReference>
<reference evidence="2" key="1">
    <citation type="submission" date="2016-06" db="EMBL/GenBank/DDBJ databases">
        <title>Parallel loss of symbiosis genes in relatives of nitrogen-fixing non-legume Parasponia.</title>
        <authorList>
            <person name="Van Velzen R."/>
            <person name="Holmer R."/>
            <person name="Bu F."/>
            <person name="Rutten L."/>
            <person name="Van Zeijl A."/>
            <person name="Liu W."/>
            <person name="Santuari L."/>
            <person name="Cao Q."/>
            <person name="Sharma T."/>
            <person name="Shen D."/>
            <person name="Roswanjaya Y."/>
            <person name="Wardhani T."/>
            <person name="Kalhor M.S."/>
            <person name="Jansen J."/>
            <person name="Van den Hoogen J."/>
            <person name="Gungor B."/>
            <person name="Hartog M."/>
            <person name="Hontelez J."/>
            <person name="Verver J."/>
            <person name="Yang W.-C."/>
            <person name="Schijlen E."/>
            <person name="Repin R."/>
            <person name="Schilthuizen M."/>
            <person name="Schranz E."/>
            <person name="Heidstra R."/>
            <person name="Miyata K."/>
            <person name="Fedorova E."/>
            <person name="Kohlen W."/>
            <person name="Bisseling T."/>
            <person name="Smit S."/>
            <person name="Geurts R."/>
        </authorList>
    </citation>
    <scope>NUCLEOTIDE SEQUENCE [LARGE SCALE GENOMIC DNA]</scope>
    <source>
        <strain evidence="2">cv. WU1-14</strain>
    </source>
</reference>
<evidence type="ECO:0000313" key="2">
    <source>
        <dbReference type="Proteomes" id="UP000237105"/>
    </source>
</evidence>
<gene>
    <name evidence="1" type="ORF">PanWU01x14_205680</name>
</gene>